<evidence type="ECO:0000313" key="3">
    <source>
        <dbReference type="Proteomes" id="UP000000343"/>
    </source>
</evidence>
<reference evidence="3" key="1">
    <citation type="submission" date="2011-01" db="EMBL/GenBank/DDBJ databases">
        <title>Complete sequence of chromosome of Acidobacterium sp. MP5ACTX9.</title>
        <authorList>
            <consortium name="US DOE Joint Genome Institute"/>
            <person name="Lucas S."/>
            <person name="Copeland A."/>
            <person name="Lapidus A."/>
            <person name="Cheng J.-F."/>
            <person name="Goodwin L."/>
            <person name="Pitluck S."/>
            <person name="Teshima H."/>
            <person name="Detter J.C."/>
            <person name="Han C."/>
            <person name="Tapia R."/>
            <person name="Land M."/>
            <person name="Hauser L."/>
            <person name="Kyrpides N."/>
            <person name="Ivanova N."/>
            <person name="Ovchinnikova G."/>
            <person name="Pagani I."/>
            <person name="Rawat S.R."/>
            <person name="Mannisto M."/>
            <person name="Haggblom M.M."/>
            <person name="Woyke T."/>
        </authorList>
    </citation>
    <scope>NUCLEOTIDE SEQUENCE [LARGE SCALE GENOMIC DNA]</scope>
    <source>
        <strain evidence="3">MP5ACTX9</strain>
    </source>
</reference>
<dbReference type="RefSeq" id="WP_013580887.1">
    <property type="nucleotide sequence ID" value="NC_015064.1"/>
</dbReference>
<evidence type="ECO:0000256" key="1">
    <source>
        <dbReference type="SAM" id="MobiDB-lite"/>
    </source>
</evidence>
<dbReference type="KEGG" id="acm:AciX9_2542"/>
<protein>
    <submittedName>
        <fullName evidence="2">Bridging integrator 2</fullName>
    </submittedName>
</protein>
<gene>
    <name evidence="2" type="ordered locus">AciX9_2542</name>
</gene>
<name>E8WVP3_GRATM</name>
<accession>E8WVP3</accession>
<sequence>MMKSQIYPLVNRLSVPAPVAEMSAVHGVLESDEVKQIDLATDHEIQLDASLNESAAMEEEDDELEEQDRVEAAAAANRG</sequence>
<evidence type="ECO:0000313" key="2">
    <source>
        <dbReference type="EMBL" id="ADW69572.1"/>
    </source>
</evidence>
<proteinExistence type="predicted"/>
<dbReference type="PaxDb" id="1198114-AciX9_2542"/>
<feature type="compositionally biased region" description="Acidic residues" evidence="1">
    <location>
        <begin position="56"/>
        <end position="68"/>
    </location>
</feature>
<feature type="region of interest" description="Disordered" evidence="1">
    <location>
        <begin position="55"/>
        <end position="79"/>
    </location>
</feature>
<dbReference type="AlphaFoldDB" id="E8WVP3"/>
<dbReference type="HOGENOM" id="CLU_2601151_0_0_0"/>
<keyword evidence="3" id="KW-1185">Reference proteome</keyword>
<organism evidence="3">
    <name type="scientific">Granulicella tundricola (strain ATCC BAA-1859 / DSM 23138 / MP5ACTX9)</name>
    <dbReference type="NCBI Taxonomy" id="1198114"/>
    <lineage>
        <taxon>Bacteria</taxon>
        <taxon>Pseudomonadati</taxon>
        <taxon>Acidobacteriota</taxon>
        <taxon>Terriglobia</taxon>
        <taxon>Terriglobales</taxon>
        <taxon>Acidobacteriaceae</taxon>
        <taxon>Granulicella</taxon>
    </lineage>
</organism>
<dbReference type="Proteomes" id="UP000000343">
    <property type="component" value="Chromosome"/>
</dbReference>
<dbReference type="EMBL" id="CP002480">
    <property type="protein sequence ID" value="ADW69572.1"/>
    <property type="molecule type" value="Genomic_DNA"/>
</dbReference>